<proteinExistence type="predicted"/>
<feature type="transmembrane region" description="Helical" evidence="1">
    <location>
        <begin position="6"/>
        <end position="26"/>
    </location>
</feature>
<evidence type="ECO:0000256" key="1">
    <source>
        <dbReference type="SAM" id="Phobius"/>
    </source>
</evidence>
<organism evidence="2 3">
    <name type="scientific">Streptomyces nigra</name>
    <dbReference type="NCBI Taxonomy" id="1827580"/>
    <lineage>
        <taxon>Bacteria</taxon>
        <taxon>Bacillati</taxon>
        <taxon>Actinomycetota</taxon>
        <taxon>Actinomycetes</taxon>
        <taxon>Kitasatosporales</taxon>
        <taxon>Streptomycetaceae</taxon>
        <taxon>Streptomyces</taxon>
    </lineage>
</organism>
<reference evidence="2 3" key="1">
    <citation type="submission" date="2022-10" db="EMBL/GenBank/DDBJ databases">
        <title>The complete genomes of actinobacterial strains from the NBC collection.</title>
        <authorList>
            <person name="Joergensen T.S."/>
            <person name="Alvarez Arevalo M."/>
            <person name="Sterndorff E.B."/>
            <person name="Faurdal D."/>
            <person name="Vuksanovic O."/>
            <person name="Mourched A.-S."/>
            <person name="Charusanti P."/>
            <person name="Shaw S."/>
            <person name="Blin K."/>
            <person name="Weber T."/>
        </authorList>
    </citation>
    <scope>NUCLEOTIDE SEQUENCE [LARGE SCALE GENOMIC DNA]</scope>
    <source>
        <strain evidence="2 3">NBC_00206</strain>
    </source>
</reference>
<gene>
    <name evidence="2" type="ORF">OHU27_14455</name>
</gene>
<keyword evidence="3" id="KW-1185">Reference proteome</keyword>
<name>A0ABZ1IUB2_9ACTN</name>
<keyword evidence="1" id="KW-0472">Membrane</keyword>
<evidence type="ECO:0000313" key="2">
    <source>
        <dbReference type="EMBL" id="WTO83559.1"/>
    </source>
</evidence>
<keyword evidence="1" id="KW-1133">Transmembrane helix</keyword>
<dbReference type="RefSeq" id="WP_406257760.1">
    <property type="nucleotide sequence ID" value="NZ_CP108125.1"/>
</dbReference>
<sequence length="169" mass="18116">MDEGVAGVIAGIAGLVGAGIGGLASVRHQSRAEHSHWVREQRRQAYGGIIDAYAVFTTSVQRCRTQMLLGRLPAAELTEQLLNELTALILVGAHPQLWGPDLMVERVSALTSAAAQVYVVITEWPAVHGSGDRAAMARHLEKLASRNRDVAEARTLFVDGARMTLGRPG</sequence>
<keyword evidence="1" id="KW-0812">Transmembrane</keyword>
<protein>
    <submittedName>
        <fullName evidence="2">Uncharacterized protein</fullName>
    </submittedName>
</protein>
<dbReference type="EMBL" id="CP108125">
    <property type="protein sequence ID" value="WTO83559.1"/>
    <property type="molecule type" value="Genomic_DNA"/>
</dbReference>
<accession>A0ABZ1IUB2</accession>
<evidence type="ECO:0000313" key="3">
    <source>
        <dbReference type="Proteomes" id="UP001622690"/>
    </source>
</evidence>
<dbReference type="Proteomes" id="UP001622690">
    <property type="component" value="Chromosome"/>
</dbReference>